<keyword evidence="2" id="KW-1185">Reference proteome</keyword>
<dbReference type="OrthoDB" id="359391at2157"/>
<evidence type="ECO:0000313" key="2">
    <source>
        <dbReference type="Proteomes" id="UP000013307"/>
    </source>
</evidence>
<dbReference type="KEGG" id="ast:Asulf_01176"/>
<dbReference type="eggNOG" id="ENOG502N551">
    <property type="taxonomic scope" value="Archaea"/>
</dbReference>
<gene>
    <name evidence="1" type="ORF">Asulf_01176</name>
</gene>
<dbReference type="HOGENOM" id="CLU_489688_0_0_2"/>
<organism evidence="1 2">
    <name type="scientific">Archaeoglobus sulfaticallidus PM70-1</name>
    <dbReference type="NCBI Taxonomy" id="387631"/>
    <lineage>
        <taxon>Archaea</taxon>
        <taxon>Methanobacteriati</taxon>
        <taxon>Methanobacteriota</taxon>
        <taxon>Archaeoglobi</taxon>
        <taxon>Archaeoglobales</taxon>
        <taxon>Archaeoglobaceae</taxon>
        <taxon>Archaeoglobus</taxon>
    </lineage>
</organism>
<protein>
    <submittedName>
        <fullName evidence="1">Uncharacterized protein</fullName>
    </submittedName>
</protein>
<reference evidence="1 2" key="1">
    <citation type="journal article" date="2013" name="Genome Announc.">
        <title>Complete Genome Sequence of the Thermophilic and Facultatively Chemolithoautotrophic Sulfate Reducer Archaeoglobus sulfaticallidus Strain PM70-1T.</title>
        <authorList>
            <person name="Stokke R."/>
            <person name="Hocking W.P."/>
            <person name="Steinsbu B.O."/>
            <person name="Steen I.H."/>
        </authorList>
    </citation>
    <scope>NUCLEOTIDE SEQUENCE [LARGE SCALE GENOMIC DNA]</scope>
    <source>
        <strain evidence="1">PM70-1</strain>
    </source>
</reference>
<dbReference type="STRING" id="387631.Asulf_01176"/>
<accession>N0BLR3</accession>
<dbReference type="EMBL" id="CP005290">
    <property type="protein sequence ID" value="AGK61175.1"/>
    <property type="molecule type" value="Genomic_DNA"/>
</dbReference>
<evidence type="ECO:0000313" key="1">
    <source>
        <dbReference type="EMBL" id="AGK61175.1"/>
    </source>
</evidence>
<dbReference type="RefSeq" id="WP_015590773.1">
    <property type="nucleotide sequence ID" value="NC_021169.1"/>
</dbReference>
<proteinExistence type="predicted"/>
<dbReference type="Proteomes" id="UP000013307">
    <property type="component" value="Chromosome"/>
</dbReference>
<dbReference type="AlphaFoldDB" id="N0BLR3"/>
<sequence length="556" mass="65711">MNVRKDLNSDDLHSLSTNHHVVFASSKKIKEEEIHHTTISEKRDIEKIKSIIARLPDPKERALSEIRLRTNPRKWVISLLEEYPDNIQEEVMEALLNDFSDSLQTRMREENKYAILILFKNELVLCHSIFGEETISPEWKTIPRMLDSDNVLRYIRFVNAEDTIKVKYYERWATESFVDWLGLPHKEAFYHFGGKYRIQSKIDDIDIVFELTEEEISRWIEKHPEIKEGKIVFSTPITYLPITQIWVGKKKYENIGDFIQDLIAERYDIEFYRKKFREIVSVEKMTKEEKPGPLELYLHKFFDEKDKVIKFEDGEYIPVVEKKNLKVDILFVCRNIEIRSSYFDDILGRFINGEEINIIHAGMRISPDPLKIKNLNIWSEIVVPEFIDRIIEYYSSVNLQDKVTTRILEFVIFKTLAKSNVHSHLYYFLEPFAERIMRELSFDGRLTKLEDQILEFKPQEFFSGKDDEIVQRLCSDLTTKLKSSKCKVYLLGVEDDGTFNPIPSSRLKSDRVEKIRNNIQKLIRKELPDYNQVIVYAMPVIYGDKGILIIFSGAFE</sequence>
<dbReference type="GeneID" id="15392817"/>
<name>N0BLR3_9EURY</name>